<organism evidence="2 3">
    <name type="scientific">Austropuccinia psidii MF-1</name>
    <dbReference type="NCBI Taxonomy" id="1389203"/>
    <lineage>
        <taxon>Eukaryota</taxon>
        <taxon>Fungi</taxon>
        <taxon>Dikarya</taxon>
        <taxon>Basidiomycota</taxon>
        <taxon>Pucciniomycotina</taxon>
        <taxon>Pucciniomycetes</taxon>
        <taxon>Pucciniales</taxon>
        <taxon>Sphaerophragmiaceae</taxon>
        <taxon>Austropuccinia</taxon>
    </lineage>
</organism>
<dbReference type="Proteomes" id="UP000765509">
    <property type="component" value="Unassembled WGS sequence"/>
</dbReference>
<protein>
    <submittedName>
        <fullName evidence="2">Uncharacterized protein</fullName>
    </submittedName>
</protein>
<reference evidence="2" key="1">
    <citation type="submission" date="2021-03" db="EMBL/GenBank/DDBJ databases">
        <title>Draft genome sequence of rust myrtle Austropuccinia psidii MF-1, a brazilian biotype.</title>
        <authorList>
            <person name="Quecine M.C."/>
            <person name="Pachon D.M.R."/>
            <person name="Bonatelli M.L."/>
            <person name="Correr F.H."/>
            <person name="Franceschini L.M."/>
            <person name="Leite T.F."/>
            <person name="Margarido G.R.A."/>
            <person name="Almeida C.A."/>
            <person name="Ferrarezi J.A."/>
            <person name="Labate C.A."/>
        </authorList>
    </citation>
    <scope>NUCLEOTIDE SEQUENCE</scope>
    <source>
        <strain evidence="2">MF-1</strain>
    </source>
</reference>
<name>A0A9Q3D350_9BASI</name>
<accession>A0A9Q3D350</accession>
<proteinExistence type="predicted"/>
<evidence type="ECO:0000313" key="2">
    <source>
        <dbReference type="EMBL" id="MBW0493760.1"/>
    </source>
</evidence>
<evidence type="ECO:0000313" key="3">
    <source>
        <dbReference type="Proteomes" id="UP000765509"/>
    </source>
</evidence>
<feature type="compositionally biased region" description="Basic and acidic residues" evidence="1">
    <location>
        <begin position="15"/>
        <end position="24"/>
    </location>
</feature>
<feature type="region of interest" description="Disordered" evidence="1">
    <location>
        <begin position="1"/>
        <end position="33"/>
    </location>
</feature>
<evidence type="ECO:0000256" key="1">
    <source>
        <dbReference type="SAM" id="MobiDB-lite"/>
    </source>
</evidence>
<dbReference type="EMBL" id="AVOT02012217">
    <property type="protein sequence ID" value="MBW0493760.1"/>
    <property type="molecule type" value="Genomic_DNA"/>
</dbReference>
<sequence length="85" mass="9223">MEGEEFPRTGGPRSRLGEHSDETKVASALKDSSEASNMALVSQAEPNLLKMLEKTAQFMEKATKAVSPRDTCKDTELKGSIHEGT</sequence>
<dbReference type="AlphaFoldDB" id="A0A9Q3D350"/>
<keyword evidence="3" id="KW-1185">Reference proteome</keyword>
<comment type="caution">
    <text evidence="2">The sequence shown here is derived from an EMBL/GenBank/DDBJ whole genome shotgun (WGS) entry which is preliminary data.</text>
</comment>
<gene>
    <name evidence="2" type="ORF">O181_033475</name>
</gene>